<evidence type="ECO:0000313" key="2">
    <source>
        <dbReference type="Proteomes" id="UP001595923"/>
    </source>
</evidence>
<gene>
    <name evidence="1" type="ORF">ACFO4E_01375</name>
</gene>
<dbReference type="Proteomes" id="UP001595923">
    <property type="component" value="Unassembled WGS sequence"/>
</dbReference>
<keyword evidence="2" id="KW-1185">Reference proteome</keyword>
<accession>A0ABV9DR08</accession>
<dbReference type="RefSeq" id="WP_378570668.1">
    <property type="nucleotide sequence ID" value="NZ_JBHSFQ010000001.1"/>
</dbReference>
<dbReference type="EMBL" id="JBHSFQ010000001">
    <property type="protein sequence ID" value="MFC4560498.1"/>
    <property type="molecule type" value="Genomic_DNA"/>
</dbReference>
<proteinExistence type="predicted"/>
<evidence type="ECO:0000313" key="1">
    <source>
        <dbReference type="EMBL" id="MFC4560498.1"/>
    </source>
</evidence>
<sequence length="127" mass="13076">MVDEVTIAIAAAVAGKAAEALTDGVRQVVRKLRGALRTRFSGSAPEALAALDAARDTDGEDAVLVEELAGHLAAAEHDDPGVRDLVAELRPHFTADRGGVVNSVHGDVHGTVIQTGTITGGVHLGRR</sequence>
<evidence type="ECO:0008006" key="3">
    <source>
        <dbReference type="Google" id="ProtNLM"/>
    </source>
</evidence>
<name>A0ABV9DR08_9ACTN</name>
<reference evidence="2" key="1">
    <citation type="journal article" date="2019" name="Int. J. Syst. Evol. Microbiol.">
        <title>The Global Catalogue of Microorganisms (GCM) 10K type strain sequencing project: providing services to taxonomists for standard genome sequencing and annotation.</title>
        <authorList>
            <consortium name="The Broad Institute Genomics Platform"/>
            <consortium name="The Broad Institute Genome Sequencing Center for Infectious Disease"/>
            <person name="Wu L."/>
            <person name="Ma J."/>
        </authorList>
    </citation>
    <scope>NUCLEOTIDE SEQUENCE [LARGE SCALE GENOMIC DNA]</scope>
    <source>
        <strain evidence="2">XZYJ18</strain>
    </source>
</reference>
<organism evidence="1 2">
    <name type="scientific">Nocardiopsis mangrovi</name>
    <dbReference type="NCBI Taxonomy" id="1179818"/>
    <lineage>
        <taxon>Bacteria</taxon>
        <taxon>Bacillati</taxon>
        <taxon>Actinomycetota</taxon>
        <taxon>Actinomycetes</taxon>
        <taxon>Streptosporangiales</taxon>
        <taxon>Nocardiopsidaceae</taxon>
        <taxon>Nocardiopsis</taxon>
    </lineage>
</organism>
<comment type="caution">
    <text evidence="1">The sequence shown here is derived from an EMBL/GenBank/DDBJ whole genome shotgun (WGS) entry which is preliminary data.</text>
</comment>
<protein>
    <recommendedName>
        <fullName evidence="3">RHIM domain-containing protein</fullName>
    </recommendedName>
</protein>